<evidence type="ECO:0000256" key="7">
    <source>
        <dbReference type="ARBA" id="ARBA00022842"/>
    </source>
</evidence>
<organism evidence="11">
    <name type="scientific">Marseillevirus LCMAC202</name>
    <dbReference type="NCBI Taxonomy" id="2506606"/>
    <lineage>
        <taxon>Viruses</taxon>
        <taxon>Varidnaviria</taxon>
        <taxon>Bamfordvirae</taxon>
        <taxon>Nucleocytoviricota</taxon>
        <taxon>Megaviricetes</taxon>
        <taxon>Pimascovirales</taxon>
        <taxon>Pimascovirales incertae sedis</taxon>
        <taxon>Marseilleviridae</taxon>
    </lineage>
</organism>
<accession>A0A481Z020</accession>
<evidence type="ECO:0000256" key="6">
    <source>
        <dbReference type="ARBA" id="ARBA00022801"/>
    </source>
</evidence>
<evidence type="ECO:0000256" key="1">
    <source>
        <dbReference type="ARBA" id="ARBA00001946"/>
    </source>
</evidence>
<gene>
    <name evidence="11" type="ORF">LCMAC202_04180</name>
</gene>
<evidence type="ECO:0000256" key="5">
    <source>
        <dbReference type="ARBA" id="ARBA00022763"/>
    </source>
</evidence>
<keyword evidence="8" id="KW-0234">DNA repair</keyword>
<dbReference type="GO" id="GO:0003677">
    <property type="term" value="F:DNA binding"/>
    <property type="evidence" value="ECO:0007669"/>
    <property type="project" value="InterPro"/>
</dbReference>
<keyword evidence="6" id="KW-0378">Hydrolase</keyword>
<dbReference type="SUPFAM" id="SSF88723">
    <property type="entry name" value="PIN domain-like"/>
    <property type="match status" value="1"/>
</dbReference>
<reference evidence="11" key="1">
    <citation type="journal article" date="2019" name="MBio">
        <title>Virus Genomes from Deep Sea Sediments Expand the Ocean Megavirome and Support Independent Origins of Viral Gigantism.</title>
        <authorList>
            <person name="Backstrom D."/>
            <person name="Yutin N."/>
            <person name="Jorgensen S.L."/>
            <person name="Dharamshi J."/>
            <person name="Homa F."/>
            <person name="Zaremba-Niedwiedzka K."/>
            <person name="Spang A."/>
            <person name="Wolf Y.I."/>
            <person name="Koonin E.V."/>
            <person name="Ettema T.J."/>
        </authorList>
    </citation>
    <scope>NUCLEOTIDE SEQUENCE</scope>
</reference>
<dbReference type="SUPFAM" id="SSF47807">
    <property type="entry name" value="5' to 3' exonuclease, C-terminal subdomain"/>
    <property type="match status" value="1"/>
</dbReference>
<keyword evidence="5" id="KW-0227">DNA damage</keyword>
<feature type="domain" description="XPG N-terminal" evidence="10">
    <location>
        <begin position="1"/>
        <end position="97"/>
    </location>
</feature>
<keyword evidence="3" id="KW-0479">Metal-binding</keyword>
<evidence type="ECO:0000256" key="2">
    <source>
        <dbReference type="ARBA" id="ARBA00022722"/>
    </source>
</evidence>
<dbReference type="InterPro" id="IPR029060">
    <property type="entry name" value="PIN-like_dom_sf"/>
</dbReference>
<dbReference type="PROSITE" id="PS00841">
    <property type="entry name" value="XPG_1"/>
    <property type="match status" value="1"/>
</dbReference>
<dbReference type="Pfam" id="PF00867">
    <property type="entry name" value="XPG_I"/>
    <property type="match status" value="1"/>
</dbReference>
<evidence type="ECO:0000256" key="4">
    <source>
        <dbReference type="ARBA" id="ARBA00022759"/>
    </source>
</evidence>
<proteinExistence type="predicted"/>
<protein>
    <submittedName>
        <fullName evidence="11">Flap endonuclease</fullName>
    </submittedName>
</protein>
<dbReference type="GO" id="GO:0017108">
    <property type="term" value="F:5'-flap endonuclease activity"/>
    <property type="evidence" value="ECO:0007669"/>
    <property type="project" value="TreeGrafter"/>
</dbReference>
<dbReference type="GO" id="GO:0006281">
    <property type="term" value="P:DNA repair"/>
    <property type="evidence" value="ECO:0007669"/>
    <property type="project" value="UniProtKB-KW"/>
</dbReference>
<dbReference type="EMBL" id="MK500374">
    <property type="protein sequence ID" value="QBK88056.1"/>
    <property type="molecule type" value="Genomic_DNA"/>
</dbReference>
<dbReference type="SMART" id="SM00485">
    <property type="entry name" value="XPGN"/>
    <property type="match status" value="1"/>
</dbReference>
<dbReference type="InterPro" id="IPR006084">
    <property type="entry name" value="XPG/Rad2"/>
</dbReference>
<keyword evidence="4 11" id="KW-0255">Endonuclease</keyword>
<sequence length="364" mass="42364">MGIKDLCQFLRKTAPDLVVEVPLSSLSGQRLAVDASIYLYKFICIDNQFKGQWIDMFINFIVWLRRNNIRPVFVFDGKPPKQKERTQKERRANRNRIEQKVLELEELLETLNEYDLDEPLSVELKERIDDAVNQDTKYWSRKEVMREINTRFKKENSKAIHIGPGENKKIQDLLTYIGLPWFQATGEAERTCAWLCKWDYVKGVVTTDSDVLAYGTPIFVQGVRVNQDTCKIIRHQDILDVLDLTDAQFRDFCIMCGTDYNNRLPGIGPTTAYKLICQHEDLDSISMTTIDTSSLYYHEGRELFTLPPRDEPGSVVEGIKKEFKIPAVKKIMRGELTMLLMKCNSRFSIEEIEMYTYQPKFVVN</sequence>
<evidence type="ECO:0000259" key="9">
    <source>
        <dbReference type="SMART" id="SM00484"/>
    </source>
</evidence>
<evidence type="ECO:0000259" key="10">
    <source>
        <dbReference type="SMART" id="SM00485"/>
    </source>
</evidence>
<dbReference type="InterPro" id="IPR008918">
    <property type="entry name" value="HhH2"/>
</dbReference>
<feature type="domain" description="XPG-I" evidence="9">
    <location>
        <begin position="175"/>
        <end position="244"/>
    </location>
</feature>
<evidence type="ECO:0000313" key="11">
    <source>
        <dbReference type="EMBL" id="QBK88056.1"/>
    </source>
</evidence>
<dbReference type="PRINTS" id="PR00853">
    <property type="entry name" value="XPGRADSUPER"/>
</dbReference>
<dbReference type="Pfam" id="PF00752">
    <property type="entry name" value="XPG_N"/>
    <property type="match status" value="1"/>
</dbReference>
<keyword evidence="2" id="KW-0540">Nuclease</keyword>
<dbReference type="InterPro" id="IPR006086">
    <property type="entry name" value="XPG-I_dom"/>
</dbReference>
<name>A0A481Z020_9VIRU</name>
<dbReference type="Gene3D" id="1.10.150.20">
    <property type="entry name" value="5' to 3' exonuclease, C-terminal subdomain"/>
    <property type="match status" value="1"/>
</dbReference>
<dbReference type="PANTHER" id="PTHR11081:SF9">
    <property type="entry name" value="FLAP ENDONUCLEASE 1"/>
    <property type="match status" value="1"/>
</dbReference>
<dbReference type="GO" id="GO:0046872">
    <property type="term" value="F:metal ion binding"/>
    <property type="evidence" value="ECO:0007669"/>
    <property type="project" value="UniProtKB-KW"/>
</dbReference>
<dbReference type="SMART" id="SM00484">
    <property type="entry name" value="XPGI"/>
    <property type="match status" value="1"/>
</dbReference>
<comment type="cofactor">
    <cofactor evidence="1">
        <name>Mg(2+)</name>
        <dbReference type="ChEBI" id="CHEBI:18420"/>
    </cofactor>
</comment>
<dbReference type="InterPro" id="IPR019974">
    <property type="entry name" value="XPG_CS"/>
</dbReference>
<dbReference type="GO" id="GO:0008409">
    <property type="term" value="F:5'-3' exonuclease activity"/>
    <property type="evidence" value="ECO:0007669"/>
    <property type="project" value="TreeGrafter"/>
</dbReference>
<evidence type="ECO:0000256" key="8">
    <source>
        <dbReference type="ARBA" id="ARBA00023204"/>
    </source>
</evidence>
<dbReference type="PANTHER" id="PTHR11081">
    <property type="entry name" value="FLAP ENDONUCLEASE FAMILY MEMBER"/>
    <property type="match status" value="1"/>
</dbReference>
<keyword evidence="7" id="KW-0460">Magnesium</keyword>
<evidence type="ECO:0000256" key="3">
    <source>
        <dbReference type="ARBA" id="ARBA00022723"/>
    </source>
</evidence>
<dbReference type="SMART" id="SM00279">
    <property type="entry name" value="HhH2"/>
    <property type="match status" value="1"/>
</dbReference>
<dbReference type="InterPro" id="IPR036279">
    <property type="entry name" value="5-3_exonuclease_C_sf"/>
</dbReference>
<dbReference type="Gene3D" id="3.40.50.1010">
    <property type="entry name" value="5'-nuclease"/>
    <property type="match status" value="1"/>
</dbReference>
<dbReference type="InterPro" id="IPR006085">
    <property type="entry name" value="XPG_DNA_repair_N"/>
</dbReference>